<keyword evidence="5 13" id="KW-0732">Signal</keyword>
<evidence type="ECO:0000256" key="5">
    <source>
        <dbReference type="ARBA" id="ARBA00022729"/>
    </source>
</evidence>
<dbReference type="Gene3D" id="2.40.10.120">
    <property type="match status" value="1"/>
</dbReference>
<dbReference type="InterPro" id="IPR001478">
    <property type="entry name" value="PDZ"/>
</dbReference>
<reference evidence="15 16" key="1">
    <citation type="submission" date="2014-02" db="EMBL/GenBank/DDBJ databases">
        <authorList>
            <person name="Chen C."/>
            <person name="Conrad T.A."/>
            <person name="Zhou Z."/>
            <person name="Lai Z."/>
            <person name="Zhong G."/>
        </authorList>
    </citation>
    <scope>NUCLEOTIDE SEQUENCE [LARGE SCALE GENOMIC DNA]</scope>
    <source>
        <strain evidence="15 16">Nigg3-28</strain>
    </source>
</reference>
<feature type="binding site" evidence="12">
    <location>
        <begin position="245"/>
        <end position="247"/>
    </location>
    <ligand>
        <name>substrate</name>
    </ligand>
</feature>
<comment type="catalytic activity">
    <reaction evidence="1 13">
        <text>Acts on substrates that are at least partially unfolded. The cleavage site P1 residue is normally between a pair of hydrophobic residues, such as Val-|-Val.</text>
        <dbReference type="EC" id="3.4.21.107"/>
    </reaction>
</comment>
<organism evidence="15 16">
    <name type="scientific">Chlamydia muridarum</name>
    <dbReference type="NCBI Taxonomy" id="83560"/>
    <lineage>
        <taxon>Bacteria</taxon>
        <taxon>Pseudomonadati</taxon>
        <taxon>Chlamydiota</taxon>
        <taxon>Chlamydiia</taxon>
        <taxon>Chlamydiales</taxon>
        <taxon>Chlamydiaceae</taxon>
        <taxon>Chlamydia/Chlamydophila group</taxon>
        <taxon>Chlamydia</taxon>
    </lineage>
</organism>
<evidence type="ECO:0000259" key="14">
    <source>
        <dbReference type="PROSITE" id="PS50106"/>
    </source>
</evidence>
<dbReference type="Pfam" id="PF17820">
    <property type="entry name" value="PDZ_6"/>
    <property type="match status" value="1"/>
</dbReference>
<dbReference type="EC" id="3.4.21.107" evidence="13"/>
<evidence type="ECO:0000256" key="12">
    <source>
        <dbReference type="PIRSR" id="PIRSR611782-2"/>
    </source>
</evidence>
<dbReference type="PANTHER" id="PTHR22939:SF129">
    <property type="entry name" value="SERINE PROTEASE HTRA2, MITOCHONDRIAL"/>
    <property type="match status" value="1"/>
</dbReference>
<dbReference type="SUPFAM" id="SSF50156">
    <property type="entry name" value="PDZ domain-like"/>
    <property type="match status" value="2"/>
</dbReference>
<accession>A0A097KEC2</accession>
<name>A0A097KEC2_CHLMR</name>
<dbReference type="RefSeq" id="WP_010229828.1">
    <property type="nucleotide sequence ID" value="NZ_CP007217.1"/>
</dbReference>
<dbReference type="Proteomes" id="UP000260363">
    <property type="component" value="Chromosome"/>
</dbReference>
<dbReference type="NCBIfam" id="TIGR02037">
    <property type="entry name" value="degP_htrA_DO"/>
    <property type="match status" value="1"/>
</dbReference>
<sequence length="497" mass="53294">MMKRLLCVLLSTSVFSSPMLGYSAPKKDSSTGICLAASQSDRELSQEDLLKEVSRGFSKVAAQATPGVVYIENFPKTGSQAIASPGNKRGFQENPFDYFNDEFFNRFFGLPSHREQPRPQQRDAVRGTGFIVSEDGYVVTNHHVVEDAGKIHVTLHDGQKYTAKIIGLDPKTDLAVIKIQAKNLPFLTFGNSDQLQIGDWSIAIGNPFGLQATVTVGVISAKGRNQLHIVDFEDFIQTDAAINPGNSGGPLLNIDGQVIGVNTAIVSGSGGYIGIGFAIPSLMAKRVIDQLISDGQVTRGFLGVTLQPIDSELAACYKLEKVYGALITDVVKGSPAEKAGLRQEDVIVAYNGKEVESLSALRNAISLMMPGTRVVLKVVREGKFIEIPVTVTQIPAEDGVSALQKMGVRVQNLTPEICKKLGLASDTRGIFVVSVEAGSPAASAGVVPGQLILAVNRQRVSSVEELNQVLKNAKGENVLLMVSQGEVIRFVVLKSDE</sequence>
<dbReference type="KEGG" id="cmm:NC80_01045"/>
<keyword evidence="10 13" id="KW-0346">Stress response</keyword>
<dbReference type="KEGG" id="cmx:DNC_01060"/>
<comment type="similarity">
    <text evidence="3 13">Belongs to the peptidase S1C family.</text>
</comment>
<dbReference type="GO" id="GO:0006508">
    <property type="term" value="P:proteolysis"/>
    <property type="evidence" value="ECO:0007669"/>
    <property type="project" value="UniProtKB-KW"/>
</dbReference>
<dbReference type="InterPro" id="IPR041489">
    <property type="entry name" value="PDZ_6"/>
</dbReference>
<protein>
    <recommendedName>
        <fullName evidence="13">Periplasmic serine endoprotease DegP-like</fullName>
        <ecNumber evidence="13">3.4.21.107</ecNumber>
    </recommendedName>
</protein>
<proteinExistence type="inferred from homology"/>
<evidence type="ECO:0000313" key="15">
    <source>
        <dbReference type="EMBL" id="AJR10300.1"/>
    </source>
</evidence>
<dbReference type="AlphaFoldDB" id="A0A097KEC2"/>
<dbReference type="GO" id="GO:0004252">
    <property type="term" value="F:serine-type endopeptidase activity"/>
    <property type="evidence" value="ECO:0007669"/>
    <property type="project" value="InterPro"/>
</dbReference>
<feature type="domain" description="PDZ" evidence="14">
    <location>
        <begin position="407"/>
        <end position="485"/>
    </location>
</feature>
<dbReference type="Gene3D" id="2.30.42.10">
    <property type="match status" value="2"/>
</dbReference>
<dbReference type="OMA" id="KGMEMSA"/>
<evidence type="ECO:0000256" key="10">
    <source>
        <dbReference type="ARBA" id="ARBA00023016"/>
    </source>
</evidence>
<evidence type="ECO:0000256" key="11">
    <source>
        <dbReference type="PIRSR" id="PIRSR611782-1"/>
    </source>
</evidence>
<evidence type="ECO:0000256" key="7">
    <source>
        <dbReference type="ARBA" id="ARBA00022764"/>
    </source>
</evidence>
<evidence type="ECO:0000256" key="8">
    <source>
        <dbReference type="ARBA" id="ARBA00022801"/>
    </source>
</evidence>
<keyword evidence="7" id="KW-0574">Periplasm</keyword>
<keyword evidence="9 13" id="KW-0720">Serine protease</keyword>
<feature type="active site" description="Charge relay system" evidence="11">
    <location>
        <position position="143"/>
    </location>
</feature>
<dbReference type="GO" id="GO:0042597">
    <property type="term" value="C:periplasmic space"/>
    <property type="evidence" value="ECO:0007669"/>
    <property type="project" value="UniProtKB-SubCell"/>
</dbReference>
<dbReference type="InterPro" id="IPR036034">
    <property type="entry name" value="PDZ_sf"/>
</dbReference>
<gene>
    <name evidence="15" type="ORF">BD36_01130</name>
</gene>
<dbReference type="STRING" id="83560.NC80_01045"/>
<feature type="binding site" evidence="12">
    <location>
        <position position="143"/>
    </location>
    <ligand>
        <name>substrate</name>
    </ligand>
</feature>
<evidence type="ECO:0000256" key="1">
    <source>
        <dbReference type="ARBA" id="ARBA00001772"/>
    </source>
</evidence>
<dbReference type="PATRIC" id="fig|243161.6.peg.230"/>
<dbReference type="Pfam" id="PF13365">
    <property type="entry name" value="Trypsin_2"/>
    <property type="match status" value="1"/>
</dbReference>
<dbReference type="PROSITE" id="PS50106">
    <property type="entry name" value="PDZ"/>
    <property type="match status" value="2"/>
</dbReference>
<dbReference type="Pfam" id="PF13180">
    <property type="entry name" value="PDZ_2"/>
    <property type="match status" value="1"/>
</dbReference>
<dbReference type="EMBL" id="CP007217">
    <property type="protein sequence ID" value="AJR10300.1"/>
    <property type="molecule type" value="Genomic_DNA"/>
</dbReference>
<dbReference type="InterPro" id="IPR011782">
    <property type="entry name" value="Pept_S1C_Do"/>
</dbReference>
<feature type="domain" description="PDZ" evidence="14">
    <location>
        <begin position="291"/>
        <end position="382"/>
    </location>
</feature>
<dbReference type="FunFam" id="2.40.10.120:FF:000007">
    <property type="entry name" value="Periplasmic serine endoprotease DegP-like"/>
    <property type="match status" value="1"/>
</dbReference>
<evidence type="ECO:0000256" key="4">
    <source>
        <dbReference type="ARBA" id="ARBA00022670"/>
    </source>
</evidence>
<dbReference type="FunFam" id="2.30.42.10:FF:000037">
    <property type="entry name" value="Periplasmic serine endoprotease DegP-like"/>
    <property type="match status" value="1"/>
</dbReference>
<dbReference type="PANTHER" id="PTHR22939">
    <property type="entry name" value="SERINE PROTEASE FAMILY S1C HTRA-RELATED"/>
    <property type="match status" value="1"/>
</dbReference>
<feature type="active site" description="Charge relay system" evidence="11">
    <location>
        <position position="173"/>
    </location>
</feature>
<feature type="chain" id="PRO_5010593731" description="Periplasmic serine endoprotease DegP-like" evidence="13">
    <location>
        <begin position="17"/>
        <end position="497"/>
    </location>
</feature>
<evidence type="ECO:0000256" key="9">
    <source>
        <dbReference type="ARBA" id="ARBA00022825"/>
    </source>
</evidence>
<evidence type="ECO:0000256" key="3">
    <source>
        <dbReference type="ARBA" id="ARBA00010541"/>
    </source>
</evidence>
<keyword evidence="4 13" id="KW-0645">Protease</keyword>
<dbReference type="SMART" id="SM00228">
    <property type="entry name" value="PDZ"/>
    <property type="match status" value="2"/>
</dbReference>
<keyword evidence="6" id="KW-0677">Repeat</keyword>
<evidence type="ECO:0000256" key="2">
    <source>
        <dbReference type="ARBA" id="ARBA00004418"/>
    </source>
</evidence>
<keyword evidence="8 13" id="KW-0378">Hydrolase</keyword>
<dbReference type="SMR" id="A0A097KEC2"/>
<dbReference type="InterPro" id="IPR001940">
    <property type="entry name" value="Peptidase_S1C"/>
</dbReference>
<dbReference type="KEGG" id="cmg:NC81_01060"/>
<dbReference type="PRINTS" id="PR00834">
    <property type="entry name" value="PROTEASES2C"/>
</dbReference>
<feature type="binding site" evidence="12">
    <location>
        <position position="173"/>
    </location>
    <ligand>
        <name>substrate</name>
    </ligand>
</feature>
<feature type="signal peptide" evidence="13">
    <location>
        <begin position="1"/>
        <end position="16"/>
    </location>
</feature>
<dbReference type="SUPFAM" id="SSF50494">
    <property type="entry name" value="Trypsin-like serine proteases"/>
    <property type="match status" value="1"/>
</dbReference>
<feature type="active site" description="Charge relay system" evidence="11">
    <location>
        <position position="247"/>
    </location>
</feature>
<evidence type="ECO:0000256" key="6">
    <source>
        <dbReference type="ARBA" id="ARBA00022737"/>
    </source>
</evidence>
<evidence type="ECO:0000256" key="13">
    <source>
        <dbReference type="RuleBase" id="RU364067"/>
    </source>
</evidence>
<evidence type="ECO:0000313" key="16">
    <source>
        <dbReference type="Proteomes" id="UP000260363"/>
    </source>
</evidence>
<dbReference type="GeneID" id="1246336"/>
<dbReference type="CDD" id="cd10839">
    <property type="entry name" value="cpPDZ1_DegP-like"/>
    <property type="match status" value="1"/>
</dbReference>
<dbReference type="InterPro" id="IPR009003">
    <property type="entry name" value="Peptidase_S1_PA"/>
</dbReference>
<comment type="subcellular location">
    <subcellularLocation>
        <location evidence="2 13">Periplasm</location>
    </subcellularLocation>
</comment>